<reference evidence="2" key="1">
    <citation type="submission" date="2023-07" db="EMBL/GenBank/DDBJ databases">
        <authorList>
            <consortium name="CYATHOMIX"/>
        </authorList>
    </citation>
    <scope>NUCLEOTIDE SEQUENCE</scope>
    <source>
        <strain evidence="2">N/A</strain>
    </source>
</reference>
<sequence>MGNRSSTHYPPPTAWAHAPYGAYTVPGGAFEAKRGLSGPPGAYAEPYVPHPQLRRSMISLNADSGYMTSPNDSERMRLRGSRMSLNHLDFDRQMIYPPDPKTMKKLEKMEKKQQKLLKKMGGRPVAPPPAVFLPPPPPMYTRAMSFDDLNRVHVMTPPDLRFRDHWRGASRFRPMDHMGRSTVSTTTTSGHAVHGTGSMASSPVTSISDEHTGDAWRDSPLRRDPREDMSPMSDNSTALSSNIRSVDSAKPNKPKTVEIKVQRTEKVERREKFDHNKDWLNNNDTYAMPRMQPSFGSRSSLSTSQARGESSDIDFSWIREEEKKLKNEKEYTKPLPECYFGMDPPKLEDNGNVRQREEKENLRRSNVRSTTAALEHELAKEKREVMKSRSSTHLEDRRQEISPRRDMGPMARRLHRMQREAEVANRDYGDHDDNRQRWRSSMAF</sequence>
<protein>
    <submittedName>
        <fullName evidence="2">Uncharacterized protein</fullName>
    </submittedName>
</protein>
<feature type="compositionally biased region" description="Basic and acidic residues" evidence="1">
    <location>
        <begin position="208"/>
        <end position="229"/>
    </location>
</feature>
<feature type="compositionally biased region" description="Basic and acidic residues" evidence="1">
    <location>
        <begin position="417"/>
        <end position="436"/>
    </location>
</feature>
<feature type="region of interest" description="Disordered" evidence="1">
    <location>
        <begin position="177"/>
        <end position="259"/>
    </location>
</feature>
<dbReference type="EMBL" id="CATQJL010000305">
    <property type="protein sequence ID" value="CAJ0601408.1"/>
    <property type="molecule type" value="Genomic_DNA"/>
</dbReference>
<keyword evidence="3" id="KW-1185">Reference proteome</keyword>
<feature type="compositionally biased region" description="Low complexity" evidence="1">
    <location>
        <begin position="180"/>
        <end position="198"/>
    </location>
</feature>
<organism evidence="2 3">
    <name type="scientific">Cylicocyclus nassatus</name>
    <name type="common">Nematode worm</name>
    <dbReference type="NCBI Taxonomy" id="53992"/>
    <lineage>
        <taxon>Eukaryota</taxon>
        <taxon>Metazoa</taxon>
        <taxon>Ecdysozoa</taxon>
        <taxon>Nematoda</taxon>
        <taxon>Chromadorea</taxon>
        <taxon>Rhabditida</taxon>
        <taxon>Rhabditina</taxon>
        <taxon>Rhabditomorpha</taxon>
        <taxon>Strongyloidea</taxon>
        <taxon>Strongylidae</taxon>
        <taxon>Cylicocyclus</taxon>
    </lineage>
</organism>
<evidence type="ECO:0000313" key="2">
    <source>
        <dbReference type="EMBL" id="CAJ0601408.1"/>
    </source>
</evidence>
<proteinExistence type="predicted"/>
<evidence type="ECO:0000256" key="1">
    <source>
        <dbReference type="SAM" id="MobiDB-lite"/>
    </source>
</evidence>
<accession>A0AA36GZW3</accession>
<name>A0AA36GZW3_CYLNA</name>
<dbReference type="AlphaFoldDB" id="A0AA36GZW3"/>
<feature type="compositionally biased region" description="Polar residues" evidence="1">
    <location>
        <begin position="232"/>
        <end position="245"/>
    </location>
</feature>
<comment type="caution">
    <text evidence="2">The sequence shown here is derived from an EMBL/GenBank/DDBJ whole genome shotgun (WGS) entry which is preliminary data.</text>
</comment>
<gene>
    <name evidence="2" type="ORF">CYNAS_LOCUS13391</name>
</gene>
<evidence type="ECO:0000313" key="3">
    <source>
        <dbReference type="Proteomes" id="UP001176961"/>
    </source>
</evidence>
<dbReference type="Proteomes" id="UP001176961">
    <property type="component" value="Unassembled WGS sequence"/>
</dbReference>
<feature type="compositionally biased region" description="Basic and acidic residues" evidence="1">
    <location>
        <begin position="345"/>
        <end position="363"/>
    </location>
</feature>
<feature type="compositionally biased region" description="Basic and acidic residues" evidence="1">
    <location>
        <begin position="374"/>
        <end position="407"/>
    </location>
</feature>
<feature type="region of interest" description="Disordered" evidence="1">
    <location>
        <begin position="336"/>
        <end position="444"/>
    </location>
</feature>